<dbReference type="EMBL" id="RXIF01000010">
    <property type="protein sequence ID" value="RZN64109.1"/>
    <property type="molecule type" value="Genomic_DNA"/>
</dbReference>
<proteinExistence type="inferred from homology"/>
<dbReference type="GO" id="GO:0005737">
    <property type="term" value="C:cytoplasm"/>
    <property type="evidence" value="ECO:0007669"/>
    <property type="project" value="UniProtKB-SubCell"/>
</dbReference>
<keyword evidence="6 8" id="KW-0030">Aminoacyl-tRNA synthetase</keyword>
<comment type="subcellular location">
    <subcellularLocation>
        <location evidence="8">Cytoplasm</location>
    </subcellularLocation>
</comment>
<dbReference type="PANTHER" id="PTHR11956">
    <property type="entry name" value="ARGINYL-TRNA SYNTHETASE"/>
    <property type="match status" value="1"/>
</dbReference>
<dbReference type="InterPro" id="IPR036695">
    <property type="entry name" value="Arg-tRNA-synth_N_sf"/>
</dbReference>
<dbReference type="InterPro" id="IPR035684">
    <property type="entry name" value="ArgRS_core"/>
</dbReference>
<evidence type="ECO:0000256" key="8">
    <source>
        <dbReference type="HAMAP-Rule" id="MF_00123"/>
    </source>
</evidence>
<evidence type="ECO:0000259" key="11">
    <source>
        <dbReference type="SMART" id="SM01016"/>
    </source>
</evidence>
<dbReference type="InterPro" id="IPR009080">
    <property type="entry name" value="tRNAsynth_Ia_anticodon-bd"/>
</dbReference>
<feature type="domain" description="Arginyl tRNA synthetase N-terminal" evidence="11">
    <location>
        <begin position="3"/>
        <end position="89"/>
    </location>
</feature>
<dbReference type="Pfam" id="PF05746">
    <property type="entry name" value="DALR_1"/>
    <property type="match status" value="1"/>
</dbReference>
<accession>A0A520KRA1</accession>
<dbReference type="InterPro" id="IPR008909">
    <property type="entry name" value="DALR_anticod-bd"/>
</dbReference>
<keyword evidence="5 8" id="KW-0648">Protein biosynthesis</keyword>
<dbReference type="Pfam" id="PF00750">
    <property type="entry name" value="tRNA-synt_1d"/>
    <property type="match status" value="1"/>
</dbReference>
<evidence type="ECO:0000256" key="6">
    <source>
        <dbReference type="ARBA" id="ARBA00023146"/>
    </source>
</evidence>
<dbReference type="Gene3D" id="1.10.730.10">
    <property type="entry name" value="Isoleucyl-tRNA Synthetase, Domain 1"/>
    <property type="match status" value="1"/>
</dbReference>
<dbReference type="InterPro" id="IPR001278">
    <property type="entry name" value="Arg-tRNA-ligase"/>
</dbReference>
<dbReference type="GO" id="GO:0006420">
    <property type="term" value="P:arginyl-tRNA aminoacylation"/>
    <property type="evidence" value="ECO:0007669"/>
    <property type="project" value="UniProtKB-UniRule"/>
</dbReference>
<dbReference type="Proteomes" id="UP000317158">
    <property type="component" value="Unassembled WGS sequence"/>
</dbReference>
<feature type="short sequence motif" description="'HIGH' region" evidence="8">
    <location>
        <begin position="124"/>
        <end position="134"/>
    </location>
</feature>
<dbReference type="HAMAP" id="MF_00123">
    <property type="entry name" value="Arg_tRNA_synth"/>
    <property type="match status" value="1"/>
</dbReference>
<dbReference type="SUPFAM" id="SSF47323">
    <property type="entry name" value="Anticodon-binding domain of a subclass of class I aminoacyl-tRNA synthetases"/>
    <property type="match status" value="1"/>
</dbReference>
<sequence length="568" mass="65440">MFQKFIEEVCDILKTVARDMGWSGEDLSLDYYDKISDVSSSLAFKISRKDKKNPKSVAEEIYQRLSLLKDKYDLIGDIKLIGPYINFYVGDKFISDTLKEVLNRRDDYGSLNYKGSIVLEHTSANPDGPLHIGHLRNSILGDSLRRILKKAGYSVDVQYYVNDLGRQVAVVVWGIENLKITNNNIKVDHWISQIYIKANRLIEEDNDFSNNNKDIDILLRKFEDGDKDVIEKFDFVVVQCLRGIEQTLNELEIYIDEYVRESQFIFNGDVERIISRLKDTEYAYFDNGALLLDLSSFGFEKDFVVTRSNGTSLYSTRDLAYHAWKARRYDDMIDILGADHKLISSQLKTVLRILGYKEPKVVIFEFISLPEGSMSTRRGKFVSVDELLEKVREQAYLEVSKRREDITELEKKEIANMVAIGAVRYDIIKISPDKPTTFDWRDALNFDKRGAPFIQYSHTRACSILKKGGDFSNPNFDLLRDQNEIDLIKLISRYPLIIKEATDNLRPNILANYSRELAEQFNQFYKDVPVLNAATEELRSARLALVDAFRIVIKDSLSLLGISSPEIM</sequence>
<organism evidence="12 13">
    <name type="scientific">Methanoliparum thermophilum</name>
    <dbReference type="NCBI Taxonomy" id="2491083"/>
    <lineage>
        <taxon>Archaea</taxon>
        <taxon>Methanobacteriati</taxon>
        <taxon>Methanobacteriota</taxon>
        <taxon>Candidatus Methanoliparia</taxon>
        <taxon>Candidatus Methanoliparales</taxon>
        <taxon>Candidatus Methanoliparaceae</taxon>
        <taxon>Candidatus Methanoliparum</taxon>
    </lineage>
</organism>
<evidence type="ECO:0000256" key="7">
    <source>
        <dbReference type="ARBA" id="ARBA00049339"/>
    </source>
</evidence>
<dbReference type="SMART" id="SM00836">
    <property type="entry name" value="DALR_1"/>
    <property type="match status" value="1"/>
</dbReference>
<dbReference type="SUPFAM" id="SSF55190">
    <property type="entry name" value="Arginyl-tRNA synthetase (ArgRS), N-terminal 'additional' domain"/>
    <property type="match status" value="1"/>
</dbReference>
<keyword evidence="4 8" id="KW-0067">ATP-binding</keyword>
<dbReference type="SUPFAM" id="SSF52374">
    <property type="entry name" value="Nucleotidylyl transferase"/>
    <property type="match status" value="1"/>
</dbReference>
<dbReference type="CDD" id="cd00671">
    <property type="entry name" value="ArgRS_core"/>
    <property type="match status" value="1"/>
</dbReference>
<keyword evidence="2 8" id="KW-0436">Ligase</keyword>
<dbReference type="Gene3D" id="3.30.1360.70">
    <property type="entry name" value="Arginyl tRNA synthetase N-terminal domain"/>
    <property type="match status" value="1"/>
</dbReference>
<dbReference type="FunFam" id="1.10.730.10:FF:000006">
    <property type="entry name" value="Arginyl-tRNA synthetase 2, mitochondrial"/>
    <property type="match status" value="1"/>
</dbReference>
<keyword evidence="3 8" id="KW-0547">Nucleotide-binding</keyword>
<dbReference type="GO" id="GO:0004814">
    <property type="term" value="F:arginine-tRNA ligase activity"/>
    <property type="evidence" value="ECO:0007669"/>
    <property type="project" value="UniProtKB-UniRule"/>
</dbReference>
<dbReference type="PANTHER" id="PTHR11956:SF5">
    <property type="entry name" value="ARGININE--TRNA LIGASE, CYTOPLASMIC"/>
    <property type="match status" value="1"/>
</dbReference>
<comment type="similarity">
    <text evidence="1 8 9">Belongs to the class-I aminoacyl-tRNA synthetase family.</text>
</comment>
<dbReference type="InterPro" id="IPR005148">
    <property type="entry name" value="Arg-tRNA-synth_N"/>
</dbReference>
<dbReference type="AlphaFoldDB" id="A0A520KRA1"/>
<dbReference type="NCBIfam" id="TIGR00456">
    <property type="entry name" value="argS"/>
    <property type="match status" value="1"/>
</dbReference>
<dbReference type="CDD" id="cd07956">
    <property type="entry name" value="Anticodon_Ia_Arg"/>
    <property type="match status" value="1"/>
</dbReference>
<comment type="catalytic activity">
    <reaction evidence="7 8">
        <text>tRNA(Arg) + L-arginine + ATP = L-arginyl-tRNA(Arg) + AMP + diphosphate</text>
        <dbReference type="Rhea" id="RHEA:20301"/>
        <dbReference type="Rhea" id="RHEA-COMP:9658"/>
        <dbReference type="Rhea" id="RHEA-COMP:9673"/>
        <dbReference type="ChEBI" id="CHEBI:30616"/>
        <dbReference type="ChEBI" id="CHEBI:32682"/>
        <dbReference type="ChEBI" id="CHEBI:33019"/>
        <dbReference type="ChEBI" id="CHEBI:78442"/>
        <dbReference type="ChEBI" id="CHEBI:78513"/>
        <dbReference type="ChEBI" id="CHEBI:456215"/>
        <dbReference type="EC" id="6.1.1.19"/>
    </reaction>
</comment>
<reference evidence="12 13" key="1">
    <citation type="journal article" date="2019" name="Nat. Microbiol.">
        <title>Wide diversity of methane and short-chain alkane metabolisms in uncultured archaea.</title>
        <authorList>
            <person name="Borrel G."/>
            <person name="Adam P.S."/>
            <person name="McKay L.J."/>
            <person name="Chen L.X."/>
            <person name="Sierra-Garcia I.N."/>
            <person name="Sieber C.M."/>
            <person name="Letourneur Q."/>
            <person name="Ghozlane A."/>
            <person name="Andersen G.L."/>
            <person name="Li W.J."/>
            <person name="Hallam S.J."/>
            <person name="Muyzer G."/>
            <person name="de Oliveira V.M."/>
            <person name="Inskeep W.P."/>
            <person name="Banfield J.F."/>
            <person name="Gribaldo S."/>
        </authorList>
    </citation>
    <scope>NUCLEOTIDE SEQUENCE [LARGE SCALE GENOMIC DNA]</scope>
    <source>
        <strain evidence="12">NM1a</strain>
    </source>
</reference>
<evidence type="ECO:0000313" key="12">
    <source>
        <dbReference type="EMBL" id="RZN64109.1"/>
    </source>
</evidence>
<evidence type="ECO:0000256" key="9">
    <source>
        <dbReference type="RuleBase" id="RU363038"/>
    </source>
</evidence>
<dbReference type="Gene3D" id="3.40.50.620">
    <property type="entry name" value="HUPs"/>
    <property type="match status" value="1"/>
</dbReference>
<keyword evidence="8" id="KW-0963">Cytoplasm</keyword>
<evidence type="ECO:0000256" key="4">
    <source>
        <dbReference type="ARBA" id="ARBA00022840"/>
    </source>
</evidence>
<dbReference type="EC" id="6.1.1.19" evidence="8"/>
<dbReference type="GO" id="GO:0005524">
    <property type="term" value="F:ATP binding"/>
    <property type="evidence" value="ECO:0007669"/>
    <property type="project" value="UniProtKB-UniRule"/>
</dbReference>
<dbReference type="PRINTS" id="PR01038">
    <property type="entry name" value="TRNASYNTHARG"/>
</dbReference>
<gene>
    <name evidence="8" type="primary">argS</name>
    <name evidence="12" type="ORF">EF806_05695</name>
</gene>
<dbReference type="InterPro" id="IPR014729">
    <property type="entry name" value="Rossmann-like_a/b/a_fold"/>
</dbReference>
<protein>
    <recommendedName>
        <fullName evidence="8">Arginine--tRNA ligase</fullName>
        <ecNumber evidence="8">6.1.1.19</ecNumber>
    </recommendedName>
    <alternativeName>
        <fullName evidence="8">Arginyl-tRNA synthetase</fullName>
        <shortName evidence="8">ArgRS</shortName>
    </alternativeName>
</protein>
<evidence type="ECO:0000256" key="2">
    <source>
        <dbReference type="ARBA" id="ARBA00022598"/>
    </source>
</evidence>
<evidence type="ECO:0000256" key="3">
    <source>
        <dbReference type="ARBA" id="ARBA00022741"/>
    </source>
</evidence>
<name>A0A520KRA1_METT2</name>
<evidence type="ECO:0000256" key="5">
    <source>
        <dbReference type="ARBA" id="ARBA00022917"/>
    </source>
</evidence>
<evidence type="ECO:0000259" key="10">
    <source>
        <dbReference type="SMART" id="SM00836"/>
    </source>
</evidence>
<comment type="caution">
    <text evidence="12">The sequence shown here is derived from an EMBL/GenBank/DDBJ whole genome shotgun (WGS) entry which is preliminary data.</text>
</comment>
<dbReference type="Pfam" id="PF03485">
    <property type="entry name" value="Arg_tRNA_synt_N"/>
    <property type="match status" value="1"/>
</dbReference>
<evidence type="ECO:0000256" key="1">
    <source>
        <dbReference type="ARBA" id="ARBA00005594"/>
    </source>
</evidence>
<feature type="domain" description="DALR anticodon binding" evidence="10">
    <location>
        <begin position="454"/>
        <end position="568"/>
    </location>
</feature>
<evidence type="ECO:0000313" key="13">
    <source>
        <dbReference type="Proteomes" id="UP000317158"/>
    </source>
</evidence>
<dbReference type="SMART" id="SM01016">
    <property type="entry name" value="Arg_tRNA_synt_N"/>
    <property type="match status" value="1"/>
</dbReference>